<proteinExistence type="predicted"/>
<dbReference type="Proteomes" id="UP000280395">
    <property type="component" value="Unassembled WGS sequence"/>
</dbReference>
<dbReference type="AntiFam" id="ANF00174">
    <property type="entry name" value="Shadow ORF (irp2)"/>
</dbReference>
<protein>
    <submittedName>
        <fullName evidence="1">Uncharacterized protein</fullName>
    </submittedName>
</protein>
<sequence length="1264" mass="139077">MVVQATESQAGRRALLERLGDREVLEHQQGVEQRALLAGPSLDVVERHMFMVAQAEIERLQFAEPRRGRLGWRGCADDRQGVDEQAQLLLDPRQRCGTPGHGGTEGDAVLAGVALQQQAPSPLQQGIEGDFVLACELSEAAGKVALQCHVMVSHAHPVYRRAQRLRQQSRRRQCRQGVFPERFARGLLLQPGEVIAELPERRRHCLPRIVSDDFTEQLRVTPAVHEDVVAGEDKVPGRTSTAHQRQAKQRRGIQGKTAFAFGLGQGVEIGVGVFDHMQLQVDLALDQLMSTVQAQPMEAAAQDVVTIQCSLPGTPEGEQIKALDVEAQLVDIGLCLGFQQGVEQHALLHRRQRIKVGNRRPGHGQGIQLLLGEACQREIRGAHLACRRGTAMLDQRLEFGCVLIRQPLHSRRLEHLPTEPPLQRQLAAIHLTFQRQPVGQRRLWILGLATALTGRHEQCRLVELTVELAQVVERDARRGKVRQAFLRVWRAQVAQQAVTQAFVGHGAQLFLDRFDRLGQLAFGMQAHRVQAGEPADGATQVDVVEEVFATMAFQLNERSRLLAPTADHPRQGGQQQVVDLGAIGRWRVLQQSAGVLDVEACFQLGTQAVLQAAFGVITRQFGVDGLGLPVRQLLLDGLRVAVQLLRPALVGTGFCRQHLFSVSLLQVFKQDAPRHAIHHQVMDHQQQTLAAIGPIHQRGAQQRALGKVKAALGFITQHRQFSVGAGLALPQQRFADIGGMALLPAVSLLHKAQAQSVVMLDQPRQRGLQPCRLKHLTGHQQQGLIPVMPRRDRLGEKTVLHGRQHHLATDRALVDQADLLEARHQRQAADALVLEQVTRAQANAGLTRAADHLDGDDRVAAQLEKVIVLADLLNAQHVAPDGSQGCLQVALGGDKCLRLSRIRRWQRLAVELAVGGHRQLGQRNEMRRHHVFRQAAEQPGLEVRWRLACMHQIGDQLLAALYQYYGFAHVWMLHQACFDFAQLDTQAAQFDLMIEAAEVFDHPIGALAHAVTGAIQALACHERAGHETFGGQRRAPMVTARQANAAQVEFATDTGRHRVELCVQHVGAEVGDGAADGHAVGAFVDAGPVRDVDSRLGRAIEVVQRRSGQLGEHLLLRVQGQGFAAAHNAREACARLYARLMDKRLQHRRHEVQGGNGVPANGVDQARRFTVFARRRDHQAGAGHQRPEELPHRHVKAERGFLQHRVIGNQAIRLLHPAQAVDQGAMAIAGAFGLAGGARGVDHVGQVQGMQGHVRRFAAVAVEP</sequence>
<evidence type="ECO:0000313" key="2">
    <source>
        <dbReference type="Proteomes" id="UP000280395"/>
    </source>
</evidence>
<organism evidence="1 2">
    <name type="scientific">Pseudomonas syringae pv. avii</name>
    <dbReference type="NCBI Taxonomy" id="663959"/>
    <lineage>
        <taxon>Bacteria</taxon>
        <taxon>Pseudomonadati</taxon>
        <taxon>Pseudomonadota</taxon>
        <taxon>Gammaproteobacteria</taxon>
        <taxon>Pseudomonadales</taxon>
        <taxon>Pseudomonadaceae</taxon>
        <taxon>Pseudomonas</taxon>
        <taxon>Pseudomonas syringae</taxon>
    </lineage>
</organism>
<accession>A0A3M5VBG2</accession>
<evidence type="ECO:0000313" key="1">
    <source>
        <dbReference type="EMBL" id="RMU55519.1"/>
    </source>
</evidence>
<reference evidence="1 2" key="1">
    <citation type="submission" date="2018-08" db="EMBL/GenBank/DDBJ databases">
        <title>Recombination of ecologically and evolutionarily significant loci maintains genetic cohesion in the Pseudomonas syringae species complex.</title>
        <authorList>
            <person name="Dillon M."/>
            <person name="Thakur S."/>
            <person name="Almeida R.N.D."/>
            <person name="Weir B.S."/>
            <person name="Guttman D.S."/>
        </authorList>
    </citation>
    <scope>NUCLEOTIDE SEQUENCE [LARGE SCALE GENOMIC DNA]</scope>
    <source>
        <strain evidence="1 2">ICMP 14479</strain>
    </source>
</reference>
<name>A0A3M5VBG2_PSESX</name>
<dbReference type="AlphaFoldDB" id="A0A3M5VBG2"/>
<dbReference type="EMBL" id="RBUA01000776">
    <property type="protein sequence ID" value="RMU55519.1"/>
    <property type="molecule type" value="Genomic_DNA"/>
</dbReference>
<comment type="caution">
    <text evidence="1">The sequence shown here is derived from an EMBL/GenBank/DDBJ whole genome shotgun (WGS) entry which is preliminary data.</text>
</comment>
<gene>
    <name evidence="1" type="ORF">ALP29_05255</name>
</gene>
<dbReference type="AntiFam" id="ANF00178">
    <property type="entry name" value="Shadow ORF (opposite dhbF)"/>
</dbReference>